<sequence>MDVSSGADRLERARSTLEGLPLFSRDATGLTDEEAWAIAAEVDRRLLSRGRQRTGYKLGWTSAAMREALGIDTPNFGSLWDDMATTGTLALSTLRHPKAEPEFAFRADQALSGAGIGAADVMRSGRWAVALEVVDPRWESYDFTWLDNTADGSSAAAYALGPFVEVDVAPEDLSLTMTWGGERRSGGGRRSGDGRAAMGSPAEAVAYLLAELTHRGTRLEAGMIVLTGGITAPVDLRPGLEVDVSSPQLGSCTLVCT</sequence>
<evidence type="ECO:0000259" key="2">
    <source>
        <dbReference type="Pfam" id="PF01557"/>
    </source>
</evidence>
<feature type="domain" description="Fumarylacetoacetase-like C-terminal" evidence="2">
    <location>
        <begin position="128"/>
        <end position="253"/>
    </location>
</feature>
<dbReference type="InterPro" id="IPR036663">
    <property type="entry name" value="Fumarylacetoacetase_C_sf"/>
</dbReference>
<keyword evidence="1" id="KW-0456">Lyase</keyword>
<dbReference type="EMBL" id="BAABGM010000025">
    <property type="protein sequence ID" value="GAA4412882.1"/>
    <property type="molecule type" value="Genomic_DNA"/>
</dbReference>
<dbReference type="InterPro" id="IPR050772">
    <property type="entry name" value="Hydratase-Decarb/MhpD_sf"/>
</dbReference>
<proteinExistence type="predicted"/>
<dbReference type="Gene3D" id="3.90.850.10">
    <property type="entry name" value="Fumarylacetoacetase-like, C-terminal domain"/>
    <property type="match status" value="1"/>
</dbReference>
<gene>
    <name evidence="3" type="ORF">GCM10023168_35230</name>
</gene>
<reference evidence="4" key="1">
    <citation type="journal article" date="2019" name="Int. J. Syst. Evol. Microbiol.">
        <title>The Global Catalogue of Microorganisms (GCM) 10K type strain sequencing project: providing services to taxonomists for standard genome sequencing and annotation.</title>
        <authorList>
            <consortium name="The Broad Institute Genomics Platform"/>
            <consortium name="The Broad Institute Genome Sequencing Center for Infectious Disease"/>
            <person name="Wu L."/>
            <person name="Ma J."/>
        </authorList>
    </citation>
    <scope>NUCLEOTIDE SEQUENCE [LARGE SCALE GENOMIC DNA]</scope>
    <source>
        <strain evidence="4">JCM 17809</strain>
    </source>
</reference>
<keyword evidence="3" id="KW-0378">Hydrolase</keyword>
<dbReference type="InterPro" id="IPR011234">
    <property type="entry name" value="Fumarylacetoacetase-like_C"/>
</dbReference>
<dbReference type="PANTHER" id="PTHR30143">
    <property type="entry name" value="ACID HYDRATASE"/>
    <property type="match status" value="1"/>
</dbReference>
<evidence type="ECO:0000313" key="4">
    <source>
        <dbReference type="Proteomes" id="UP001500945"/>
    </source>
</evidence>
<organism evidence="3 4">
    <name type="scientific">Fodinibacter luteus</name>
    <dbReference type="NCBI Taxonomy" id="552064"/>
    <lineage>
        <taxon>Bacteria</taxon>
        <taxon>Bacillati</taxon>
        <taxon>Actinomycetota</taxon>
        <taxon>Actinomycetes</taxon>
        <taxon>Micrococcales</taxon>
        <taxon>Intrasporangiaceae</taxon>
        <taxon>Fodinibacter (ex Wang et al. 2009)</taxon>
    </lineage>
</organism>
<accession>A0ABP8KPZ8</accession>
<dbReference type="PANTHER" id="PTHR30143:SF0">
    <property type="entry name" value="2-KETO-4-PENTENOATE HYDRATASE"/>
    <property type="match status" value="1"/>
</dbReference>
<dbReference type="RefSeq" id="WP_345208403.1">
    <property type="nucleotide sequence ID" value="NZ_BAABGM010000025.1"/>
</dbReference>
<dbReference type="Pfam" id="PF01557">
    <property type="entry name" value="FAA_hydrolase"/>
    <property type="match status" value="1"/>
</dbReference>
<name>A0ABP8KPZ8_9MICO</name>
<evidence type="ECO:0000313" key="3">
    <source>
        <dbReference type="EMBL" id="GAA4412882.1"/>
    </source>
</evidence>
<evidence type="ECO:0000256" key="1">
    <source>
        <dbReference type="ARBA" id="ARBA00023239"/>
    </source>
</evidence>
<protein>
    <submittedName>
        <fullName evidence="3">Fumarylacetoacetate hydrolase family protein</fullName>
    </submittedName>
</protein>
<dbReference type="SUPFAM" id="SSF56529">
    <property type="entry name" value="FAH"/>
    <property type="match status" value="1"/>
</dbReference>
<keyword evidence="4" id="KW-1185">Reference proteome</keyword>
<comment type="caution">
    <text evidence="3">The sequence shown here is derived from an EMBL/GenBank/DDBJ whole genome shotgun (WGS) entry which is preliminary data.</text>
</comment>
<dbReference type="Proteomes" id="UP001500945">
    <property type="component" value="Unassembled WGS sequence"/>
</dbReference>
<dbReference type="GO" id="GO:0016787">
    <property type="term" value="F:hydrolase activity"/>
    <property type="evidence" value="ECO:0007669"/>
    <property type="project" value="UniProtKB-KW"/>
</dbReference>